<proteinExistence type="predicted"/>
<dbReference type="AlphaFoldDB" id="A0A0A9YVG9"/>
<reference evidence="2" key="1">
    <citation type="journal article" date="2014" name="PLoS ONE">
        <title>Transcriptome-Based Identification of ABC Transporters in the Western Tarnished Plant Bug Lygus hesperus.</title>
        <authorList>
            <person name="Hull J.J."/>
            <person name="Chaney K."/>
            <person name="Geib S.M."/>
            <person name="Fabrick J.A."/>
            <person name="Brent C.S."/>
            <person name="Walsh D."/>
            <person name="Lavine L.C."/>
        </authorList>
    </citation>
    <scope>NUCLEOTIDE SEQUENCE</scope>
</reference>
<organism evidence="2">
    <name type="scientific">Lygus hesperus</name>
    <name type="common">Western plant bug</name>
    <dbReference type="NCBI Taxonomy" id="30085"/>
    <lineage>
        <taxon>Eukaryota</taxon>
        <taxon>Metazoa</taxon>
        <taxon>Ecdysozoa</taxon>
        <taxon>Arthropoda</taxon>
        <taxon>Hexapoda</taxon>
        <taxon>Insecta</taxon>
        <taxon>Pterygota</taxon>
        <taxon>Neoptera</taxon>
        <taxon>Paraneoptera</taxon>
        <taxon>Hemiptera</taxon>
        <taxon>Heteroptera</taxon>
        <taxon>Panheteroptera</taxon>
        <taxon>Cimicomorpha</taxon>
        <taxon>Miridae</taxon>
        <taxon>Mirini</taxon>
        <taxon>Lygus</taxon>
    </lineage>
</organism>
<gene>
    <name evidence="2" type="ORF">CM83_7887</name>
    <name evidence="3" type="ORF">g.94012</name>
</gene>
<evidence type="ECO:0000313" key="2">
    <source>
        <dbReference type="EMBL" id="JAG36194.1"/>
    </source>
</evidence>
<reference evidence="2" key="2">
    <citation type="submission" date="2014-07" db="EMBL/GenBank/DDBJ databases">
        <authorList>
            <person name="Hull J."/>
        </authorList>
    </citation>
    <scope>NUCLEOTIDE SEQUENCE</scope>
</reference>
<sequence length="322" mass="34762">MRKTDTPSEDSDEYSGSESSDTISLHGTAIQSKKQSSYDTNKYPTYTSHVLSMAKNTSDIQPSTPDVGKKVPVSDNATAQQLTQQSTSYIGVNQQNQGQSVLTTYASSISGRRPASIHSVNSHISAHVPITSNVSMWSDLAQHKVLQDSSTIDKLKEYTNSNVTPKPLPATTAVINPETTLNRKLSLQQAAATISTRPSQLPPLPTNVVAAHNDIEQNSYHDTTYLYSLPYRNASVPVEELQKVKLDPNNHPSIVTPTNSHPMSKGMVVVNSISNSQSLSTSAQAVTPACVHGSTDAASNKHQCTFNSDTTVCQYSQQLQSS</sequence>
<reference evidence="3" key="3">
    <citation type="journal article" date="2016" name="Gigascience">
        <title>De novo construction of an expanded transcriptome assembly for the western tarnished plant bug, Lygus hesperus.</title>
        <authorList>
            <person name="Tassone E.E."/>
            <person name="Geib S.M."/>
            <person name="Hall B."/>
            <person name="Fabrick J.A."/>
            <person name="Brent C.S."/>
            <person name="Hull J.J."/>
        </authorList>
    </citation>
    <scope>NUCLEOTIDE SEQUENCE</scope>
</reference>
<evidence type="ECO:0000313" key="3">
    <source>
        <dbReference type="EMBL" id="JAQ01645.1"/>
    </source>
</evidence>
<evidence type="ECO:0000256" key="1">
    <source>
        <dbReference type="SAM" id="MobiDB-lite"/>
    </source>
</evidence>
<accession>A0A0A9YVG9</accession>
<feature type="region of interest" description="Disordered" evidence="1">
    <location>
        <begin position="1"/>
        <end position="40"/>
    </location>
</feature>
<dbReference type="EMBL" id="GDHC01016984">
    <property type="protein sequence ID" value="JAQ01645.1"/>
    <property type="molecule type" value="Transcribed_RNA"/>
</dbReference>
<name>A0A0A9YVG9_LYGHE</name>
<dbReference type="EMBL" id="GBHO01007410">
    <property type="protein sequence ID" value="JAG36194.1"/>
    <property type="molecule type" value="Transcribed_RNA"/>
</dbReference>
<protein>
    <submittedName>
        <fullName evidence="2">Uncharacterized protein</fullName>
    </submittedName>
</protein>
<feature type="compositionally biased region" description="Polar residues" evidence="1">
    <location>
        <begin position="22"/>
        <end position="40"/>
    </location>
</feature>